<dbReference type="Pfam" id="PF18299">
    <property type="entry name" value="R2K_2"/>
    <property type="match status" value="1"/>
</dbReference>
<protein>
    <recommendedName>
        <fullName evidence="1">ATP-grasp domain-containing protein</fullName>
    </recommendedName>
</protein>
<dbReference type="PATRIC" id="fig|224013.5.peg.3296"/>
<dbReference type="SUPFAM" id="SSF56059">
    <property type="entry name" value="Glutathione synthetase ATP-binding domain-like"/>
    <property type="match status" value="1"/>
</dbReference>
<dbReference type="RefSeq" id="WP_062293247.1">
    <property type="nucleotide sequence ID" value="NZ_CP012036.1"/>
</dbReference>
<proteinExistence type="predicted"/>
<evidence type="ECO:0000313" key="2">
    <source>
        <dbReference type="EMBL" id="ALF53637.1"/>
    </source>
</evidence>
<keyword evidence="3" id="KW-1185">Reference proteome</keyword>
<dbReference type="InterPro" id="IPR041261">
    <property type="entry name" value="R2K_2"/>
</dbReference>
<dbReference type="AlphaFoldDB" id="A0A0M3V5G6"/>
<evidence type="ECO:0000259" key="1">
    <source>
        <dbReference type="Pfam" id="PF18299"/>
    </source>
</evidence>
<dbReference type="OrthoDB" id="482201at2"/>
<dbReference type="STRING" id="224013.ACX27_13610"/>
<dbReference type="EMBL" id="CP012036">
    <property type="protein sequence ID" value="ALF53637.1"/>
    <property type="molecule type" value="Genomic_DNA"/>
</dbReference>
<accession>A0A0M3V5G6</accession>
<gene>
    <name evidence="2" type="ORF">ACX27_13610</name>
</gene>
<sequence>MIQKAFIQENGNGRMEPEMADLLAELDHRGILVETFTEKRLHRRQLPLAVDTLVAGYIPVVLGALRQLGIDLPNLCDCPQCLQAFLYRQIWQSTVGQIIQQIYDDHAPIFAKPQNRKKQFTGHVFASPSDLMYLQGTSHRTPVYCSEVVEWLSEYRVFVIRGEIVGIKHYWGNPSVSIDLSVITEAVQLLNVFGEGTAAYGIDFGVLSDGVTALIEWNDGFALGSYGLDKSLYTDLVLIRWCELTGVLI</sequence>
<reference evidence="3" key="1">
    <citation type="submission" date="2015-07" db="EMBL/GenBank/DDBJ databases">
        <title>Genome Of Nitrogen-Fixing Cyanobacterium Nostoc piscinale CENA21 From Solimoes/Amazon River Floodplain Sediments And Comparative Genomics To Uncover Biosynthetic Natural Products Potential.</title>
        <authorList>
            <person name="Leao T.F."/>
            <person name="Leao P.N."/>
            <person name="Guimaraes P.I."/>
            <person name="de Melo A.G.C."/>
            <person name="Ramos R.T.J."/>
            <person name="Silva A."/>
            <person name="Fiore M.F."/>
            <person name="Schneider M.P.C."/>
        </authorList>
    </citation>
    <scope>NUCLEOTIDE SEQUENCE [LARGE SCALE GENOMIC DNA]</scope>
    <source>
        <strain evidence="3">CENA21</strain>
    </source>
</reference>
<organism evidence="2 3">
    <name type="scientific">Nostoc piscinale CENA21</name>
    <dbReference type="NCBI Taxonomy" id="224013"/>
    <lineage>
        <taxon>Bacteria</taxon>
        <taxon>Bacillati</taxon>
        <taxon>Cyanobacteriota</taxon>
        <taxon>Cyanophyceae</taxon>
        <taxon>Nostocales</taxon>
        <taxon>Nostocaceae</taxon>
        <taxon>Nostoc</taxon>
    </lineage>
</organism>
<feature type="domain" description="ATP-grasp" evidence="1">
    <location>
        <begin position="85"/>
        <end position="236"/>
    </location>
</feature>
<reference evidence="2 3" key="2">
    <citation type="journal article" date="2016" name="Genome Announc.">
        <title>Draft Genome Sequence of the N2-Fixing Cyanobacterium Nostoc piscinale CENA21, Isolated from the Brazilian Amazon Floodplain.</title>
        <authorList>
            <person name="Leao T."/>
            <person name="Guimaraes P.I."/>
            <person name="de Melo A.G."/>
            <person name="Ramos R.T."/>
            <person name="Leao P.N."/>
            <person name="Silva A."/>
            <person name="Fiore M.F."/>
            <person name="Schneider M.P."/>
        </authorList>
    </citation>
    <scope>NUCLEOTIDE SEQUENCE [LARGE SCALE GENOMIC DNA]</scope>
    <source>
        <strain evidence="2 3">CENA21</strain>
    </source>
</reference>
<evidence type="ECO:0000313" key="3">
    <source>
        <dbReference type="Proteomes" id="UP000062645"/>
    </source>
</evidence>
<dbReference type="KEGG" id="npz:ACX27_13610"/>
<dbReference type="Proteomes" id="UP000062645">
    <property type="component" value="Chromosome"/>
</dbReference>
<name>A0A0M3V5G6_9NOSO</name>